<keyword evidence="10" id="KW-1185">Reference proteome</keyword>
<evidence type="ECO:0000256" key="7">
    <source>
        <dbReference type="SAM" id="MobiDB-lite"/>
    </source>
</evidence>
<protein>
    <recommendedName>
        <fullName evidence="2 6">peptidylprolyl isomerase</fullName>
        <ecNumber evidence="2 6">5.2.1.8</ecNumber>
    </recommendedName>
</protein>
<comment type="caution">
    <text evidence="9">The sequence shown here is derived from an EMBL/GenBank/DDBJ whole genome shotgun (WGS) entry which is preliminary data.</text>
</comment>
<dbReference type="PANTHER" id="PTHR10516:SF447">
    <property type="entry name" value="FK506-BINDING PROTEIN 1B"/>
    <property type="match status" value="1"/>
</dbReference>
<evidence type="ECO:0000256" key="2">
    <source>
        <dbReference type="ARBA" id="ARBA00013194"/>
    </source>
</evidence>
<dbReference type="Pfam" id="PF00254">
    <property type="entry name" value="FKBP_C"/>
    <property type="match status" value="1"/>
</dbReference>
<feature type="domain" description="PPIase FKBP-type" evidence="8">
    <location>
        <begin position="19"/>
        <end position="114"/>
    </location>
</feature>
<dbReference type="Gene3D" id="3.10.50.40">
    <property type="match status" value="1"/>
</dbReference>
<keyword evidence="4 6" id="KW-0413">Isomerase</keyword>
<feature type="region of interest" description="Disordered" evidence="7">
    <location>
        <begin position="1"/>
        <end position="52"/>
    </location>
</feature>
<proteinExistence type="inferred from homology"/>
<organism evidence="9 10">
    <name type="scientific">Rhypophila decipiens</name>
    <dbReference type="NCBI Taxonomy" id="261697"/>
    <lineage>
        <taxon>Eukaryota</taxon>
        <taxon>Fungi</taxon>
        <taxon>Dikarya</taxon>
        <taxon>Ascomycota</taxon>
        <taxon>Pezizomycotina</taxon>
        <taxon>Sordariomycetes</taxon>
        <taxon>Sordariomycetidae</taxon>
        <taxon>Sordariales</taxon>
        <taxon>Naviculisporaceae</taxon>
        <taxon>Rhypophila</taxon>
    </lineage>
</organism>
<accession>A0AAN6YKA9</accession>
<evidence type="ECO:0000256" key="4">
    <source>
        <dbReference type="ARBA" id="ARBA00023235"/>
    </source>
</evidence>
<dbReference type="SUPFAM" id="SSF54534">
    <property type="entry name" value="FKBP-like"/>
    <property type="match status" value="1"/>
</dbReference>
<evidence type="ECO:0000259" key="8">
    <source>
        <dbReference type="PROSITE" id="PS50059"/>
    </source>
</evidence>
<feature type="compositionally biased region" description="Basic and acidic residues" evidence="7">
    <location>
        <begin position="38"/>
        <end position="52"/>
    </location>
</feature>
<dbReference type="GO" id="GO:0003755">
    <property type="term" value="F:peptidyl-prolyl cis-trans isomerase activity"/>
    <property type="evidence" value="ECO:0007669"/>
    <property type="project" value="UniProtKB-KW"/>
</dbReference>
<dbReference type="AlphaFoldDB" id="A0AAN6YKA9"/>
<dbReference type="InterPro" id="IPR046357">
    <property type="entry name" value="PPIase_dom_sf"/>
</dbReference>
<dbReference type="EC" id="5.2.1.8" evidence="2 6"/>
<dbReference type="InterPro" id="IPR001179">
    <property type="entry name" value="PPIase_FKBP_dom"/>
</dbReference>
<evidence type="ECO:0000313" key="9">
    <source>
        <dbReference type="EMBL" id="KAK4217767.1"/>
    </source>
</evidence>
<comment type="similarity">
    <text evidence="5">Belongs to the FKBP-type PPIase family. FKBP1 subfamily.</text>
</comment>
<comment type="catalytic activity">
    <reaction evidence="1 6">
        <text>[protein]-peptidylproline (omega=180) = [protein]-peptidylproline (omega=0)</text>
        <dbReference type="Rhea" id="RHEA:16237"/>
        <dbReference type="Rhea" id="RHEA-COMP:10747"/>
        <dbReference type="Rhea" id="RHEA-COMP:10748"/>
        <dbReference type="ChEBI" id="CHEBI:83833"/>
        <dbReference type="ChEBI" id="CHEBI:83834"/>
        <dbReference type="EC" id="5.2.1.8"/>
    </reaction>
</comment>
<evidence type="ECO:0000256" key="3">
    <source>
        <dbReference type="ARBA" id="ARBA00023110"/>
    </source>
</evidence>
<evidence type="ECO:0000256" key="1">
    <source>
        <dbReference type="ARBA" id="ARBA00000971"/>
    </source>
</evidence>
<keyword evidence="3 6" id="KW-0697">Rotamase</keyword>
<dbReference type="Proteomes" id="UP001301769">
    <property type="component" value="Unassembled WGS sequence"/>
</dbReference>
<dbReference type="GO" id="GO:0005737">
    <property type="term" value="C:cytoplasm"/>
    <property type="evidence" value="ECO:0007669"/>
    <property type="project" value="TreeGrafter"/>
</dbReference>
<sequence length="116" mass="12627">MGVVKTTTAGGHGARPEPGDEVTMEYTGWLKDPSQPDGKGDQFDSSDDHGGEFKTAIGVGRVIQGWDEAVLEMQEGERATLDITSDYAYGERGFRGHIPPNADLIFDVYLKRIKPA</sequence>
<dbReference type="PROSITE" id="PS50059">
    <property type="entry name" value="FKBP_PPIASE"/>
    <property type="match status" value="1"/>
</dbReference>
<evidence type="ECO:0000256" key="6">
    <source>
        <dbReference type="PROSITE-ProRule" id="PRU00277"/>
    </source>
</evidence>
<dbReference type="InterPro" id="IPR050689">
    <property type="entry name" value="FKBP-type_PPIase"/>
</dbReference>
<reference evidence="9" key="2">
    <citation type="submission" date="2023-05" db="EMBL/GenBank/DDBJ databases">
        <authorList>
            <consortium name="Lawrence Berkeley National Laboratory"/>
            <person name="Steindorff A."/>
            <person name="Hensen N."/>
            <person name="Bonometti L."/>
            <person name="Westerberg I."/>
            <person name="Brannstrom I.O."/>
            <person name="Guillou S."/>
            <person name="Cros-Aarteil S."/>
            <person name="Calhoun S."/>
            <person name="Haridas S."/>
            <person name="Kuo A."/>
            <person name="Mondo S."/>
            <person name="Pangilinan J."/>
            <person name="Riley R."/>
            <person name="Labutti K."/>
            <person name="Andreopoulos B."/>
            <person name="Lipzen A."/>
            <person name="Chen C."/>
            <person name="Yanf M."/>
            <person name="Daum C."/>
            <person name="Ng V."/>
            <person name="Clum A."/>
            <person name="Ohm R."/>
            <person name="Martin F."/>
            <person name="Silar P."/>
            <person name="Natvig D."/>
            <person name="Lalanne C."/>
            <person name="Gautier V."/>
            <person name="Ament-Velasquez S.L."/>
            <person name="Kruys A."/>
            <person name="Hutchinson M.I."/>
            <person name="Powell A.J."/>
            <person name="Barry K."/>
            <person name="Miller A.N."/>
            <person name="Grigoriev I.V."/>
            <person name="Debuchy R."/>
            <person name="Gladieux P."/>
            <person name="Thoren M.H."/>
            <person name="Johannesson H."/>
        </authorList>
    </citation>
    <scope>NUCLEOTIDE SEQUENCE</scope>
    <source>
        <strain evidence="9">PSN293</strain>
    </source>
</reference>
<dbReference type="FunFam" id="3.10.50.40:FF:000006">
    <property type="entry name" value="Peptidyl-prolyl cis-trans isomerase"/>
    <property type="match status" value="1"/>
</dbReference>
<dbReference type="PANTHER" id="PTHR10516">
    <property type="entry name" value="PEPTIDYL-PROLYL CIS-TRANS ISOMERASE"/>
    <property type="match status" value="1"/>
</dbReference>
<evidence type="ECO:0000313" key="10">
    <source>
        <dbReference type="Proteomes" id="UP001301769"/>
    </source>
</evidence>
<gene>
    <name evidence="9" type="ORF">QBC37DRAFT_31928</name>
</gene>
<evidence type="ECO:0000256" key="5">
    <source>
        <dbReference type="ARBA" id="ARBA00038106"/>
    </source>
</evidence>
<reference evidence="9" key="1">
    <citation type="journal article" date="2023" name="Mol. Phylogenet. Evol.">
        <title>Genome-scale phylogeny and comparative genomics of the fungal order Sordariales.</title>
        <authorList>
            <person name="Hensen N."/>
            <person name="Bonometti L."/>
            <person name="Westerberg I."/>
            <person name="Brannstrom I.O."/>
            <person name="Guillou S."/>
            <person name="Cros-Aarteil S."/>
            <person name="Calhoun S."/>
            <person name="Haridas S."/>
            <person name="Kuo A."/>
            <person name="Mondo S."/>
            <person name="Pangilinan J."/>
            <person name="Riley R."/>
            <person name="LaButti K."/>
            <person name="Andreopoulos B."/>
            <person name="Lipzen A."/>
            <person name="Chen C."/>
            <person name="Yan M."/>
            <person name="Daum C."/>
            <person name="Ng V."/>
            <person name="Clum A."/>
            <person name="Steindorff A."/>
            <person name="Ohm R.A."/>
            <person name="Martin F."/>
            <person name="Silar P."/>
            <person name="Natvig D.O."/>
            <person name="Lalanne C."/>
            <person name="Gautier V."/>
            <person name="Ament-Velasquez S.L."/>
            <person name="Kruys A."/>
            <person name="Hutchinson M.I."/>
            <person name="Powell A.J."/>
            <person name="Barry K."/>
            <person name="Miller A.N."/>
            <person name="Grigoriev I.V."/>
            <person name="Debuchy R."/>
            <person name="Gladieux P."/>
            <person name="Hiltunen Thoren M."/>
            <person name="Johannesson H."/>
        </authorList>
    </citation>
    <scope>NUCLEOTIDE SEQUENCE</scope>
    <source>
        <strain evidence="9">PSN293</strain>
    </source>
</reference>
<dbReference type="EMBL" id="MU858057">
    <property type="protein sequence ID" value="KAK4217767.1"/>
    <property type="molecule type" value="Genomic_DNA"/>
</dbReference>
<name>A0AAN6YKA9_9PEZI</name>